<feature type="transmembrane region" description="Helical" evidence="2">
    <location>
        <begin position="12"/>
        <end position="29"/>
    </location>
</feature>
<dbReference type="HOGENOM" id="CLU_1319055_0_0_9"/>
<evidence type="ECO:0000256" key="1">
    <source>
        <dbReference type="SAM" id="MobiDB-lite"/>
    </source>
</evidence>
<keyword evidence="5" id="KW-1185">Reference proteome</keyword>
<evidence type="ECO:0000256" key="2">
    <source>
        <dbReference type="SAM" id="Phobius"/>
    </source>
</evidence>
<gene>
    <name evidence="4" type="ordered locus">Clocel_0990</name>
</gene>
<dbReference type="CDD" id="cd00063">
    <property type="entry name" value="FN3"/>
    <property type="match status" value="2"/>
</dbReference>
<feature type="domain" description="Fibronectin type-III" evidence="3">
    <location>
        <begin position="117"/>
        <end position="206"/>
    </location>
</feature>
<keyword evidence="2" id="KW-0472">Membrane</keyword>
<dbReference type="STRING" id="573061.Clocel_0990"/>
<dbReference type="KEGG" id="ccb:Clocel_0990"/>
<dbReference type="EMBL" id="CP002160">
    <property type="protein sequence ID" value="ADL50755.1"/>
    <property type="molecule type" value="Genomic_DNA"/>
</dbReference>
<dbReference type="eggNOG" id="COG1409">
    <property type="taxonomic scope" value="Bacteria"/>
</dbReference>
<dbReference type="OrthoDB" id="2051435at2"/>
<protein>
    <submittedName>
        <fullName evidence="4">Fibronectin type III domain protein</fullName>
    </submittedName>
</protein>
<evidence type="ECO:0000313" key="5">
    <source>
        <dbReference type="Proteomes" id="UP000002730"/>
    </source>
</evidence>
<sequence>MNKKRKRVKVGIVLLLVIIAFLYYITWGIRPKVKIEVLDAKNIRISCNVHKNAEFYRIYRSDEKDGQYERIGTVRENKFIDEELKPSTTYWYKVAVIKDGKEGKLTFPSSGTTKELPPTPVNVSADSITFESATIRWNKAENVRNYYIYRADDENNYYNIIGQSINNSFIDRTLSPSKKYKYKITSNNENGESETSSEIKIETAKKAS</sequence>
<feature type="compositionally biased region" description="Low complexity" evidence="1">
    <location>
        <begin position="187"/>
        <end position="196"/>
    </location>
</feature>
<feature type="compositionally biased region" description="Basic and acidic residues" evidence="1">
    <location>
        <begin position="197"/>
        <end position="208"/>
    </location>
</feature>
<accession>D9STD9</accession>
<reference evidence="4 5" key="1">
    <citation type="submission" date="2010-08" db="EMBL/GenBank/DDBJ databases">
        <title>Complete sequence of Clostridium cellulovorans 743B.</title>
        <authorList>
            <consortium name="US DOE Joint Genome Institute"/>
            <person name="Lucas S."/>
            <person name="Copeland A."/>
            <person name="Lapidus A."/>
            <person name="Cheng J.-F."/>
            <person name="Bruce D."/>
            <person name="Goodwin L."/>
            <person name="Pitluck S."/>
            <person name="Chertkov O."/>
            <person name="Detter J.C."/>
            <person name="Han C."/>
            <person name="Tapia R."/>
            <person name="Land M."/>
            <person name="Hauser L."/>
            <person name="Chang Y.-J."/>
            <person name="Jeffries C."/>
            <person name="Kyrpides N."/>
            <person name="Ivanova N."/>
            <person name="Mikhailova N."/>
            <person name="Hemme C.L."/>
            <person name="Woyke T."/>
        </authorList>
    </citation>
    <scope>NUCLEOTIDE SEQUENCE [LARGE SCALE GENOMIC DNA]</scope>
    <source>
        <strain evidence="5">ATCC 35296 / DSM 3052 / OCM 3 / 743B</strain>
    </source>
</reference>
<dbReference type="PROSITE" id="PS50853">
    <property type="entry name" value="FN3"/>
    <property type="match status" value="1"/>
</dbReference>
<dbReference type="Proteomes" id="UP000002730">
    <property type="component" value="Chromosome"/>
</dbReference>
<dbReference type="AlphaFoldDB" id="D9STD9"/>
<dbReference type="SMART" id="SM00060">
    <property type="entry name" value="FN3"/>
    <property type="match status" value="2"/>
</dbReference>
<keyword evidence="2" id="KW-1133">Transmembrane helix</keyword>
<dbReference type="InterPro" id="IPR036116">
    <property type="entry name" value="FN3_sf"/>
</dbReference>
<dbReference type="SUPFAM" id="SSF49265">
    <property type="entry name" value="Fibronectin type III"/>
    <property type="match status" value="1"/>
</dbReference>
<dbReference type="Pfam" id="PF00041">
    <property type="entry name" value="fn3"/>
    <property type="match status" value="1"/>
</dbReference>
<evidence type="ECO:0000313" key="4">
    <source>
        <dbReference type="EMBL" id="ADL50755.1"/>
    </source>
</evidence>
<dbReference type="RefSeq" id="WP_010076399.1">
    <property type="nucleotide sequence ID" value="NC_014393.1"/>
</dbReference>
<organism evidence="4 5">
    <name type="scientific">Clostridium cellulovorans (strain ATCC 35296 / DSM 3052 / OCM 3 / 743B)</name>
    <dbReference type="NCBI Taxonomy" id="573061"/>
    <lineage>
        <taxon>Bacteria</taxon>
        <taxon>Bacillati</taxon>
        <taxon>Bacillota</taxon>
        <taxon>Clostridia</taxon>
        <taxon>Eubacteriales</taxon>
        <taxon>Clostridiaceae</taxon>
        <taxon>Clostridium</taxon>
    </lineage>
</organism>
<evidence type="ECO:0000259" key="3">
    <source>
        <dbReference type="PROSITE" id="PS50853"/>
    </source>
</evidence>
<dbReference type="InterPro" id="IPR013783">
    <property type="entry name" value="Ig-like_fold"/>
</dbReference>
<dbReference type="InterPro" id="IPR003961">
    <property type="entry name" value="FN3_dom"/>
</dbReference>
<proteinExistence type="predicted"/>
<keyword evidence="2" id="KW-0812">Transmembrane</keyword>
<dbReference type="Gene3D" id="2.60.40.10">
    <property type="entry name" value="Immunoglobulins"/>
    <property type="match status" value="2"/>
</dbReference>
<feature type="region of interest" description="Disordered" evidence="1">
    <location>
        <begin position="187"/>
        <end position="208"/>
    </location>
</feature>
<name>D9STD9_CLOC7</name>